<evidence type="ECO:0000256" key="6">
    <source>
        <dbReference type="ARBA" id="ARBA00023242"/>
    </source>
</evidence>
<dbReference type="FunFam" id="3.30.160.60:FF:000100">
    <property type="entry name" value="Zinc finger 45-like"/>
    <property type="match status" value="1"/>
</dbReference>
<dbReference type="PROSITE" id="PS00028">
    <property type="entry name" value="ZINC_FINGER_C2H2_1"/>
    <property type="match status" value="6"/>
</dbReference>
<feature type="compositionally biased region" description="Basic and acidic residues" evidence="9">
    <location>
        <begin position="497"/>
        <end position="513"/>
    </location>
</feature>
<dbReference type="SUPFAM" id="SSF57716">
    <property type="entry name" value="Glucocorticoid receptor-like (DNA-binding domain)"/>
    <property type="match status" value="1"/>
</dbReference>
<organism evidence="12 13">
    <name type="scientific">Salarias fasciatus</name>
    <name type="common">Jewelled blenny</name>
    <name type="synonym">Blennius fasciatus</name>
    <dbReference type="NCBI Taxonomy" id="181472"/>
    <lineage>
        <taxon>Eukaryota</taxon>
        <taxon>Metazoa</taxon>
        <taxon>Chordata</taxon>
        <taxon>Craniata</taxon>
        <taxon>Vertebrata</taxon>
        <taxon>Euteleostomi</taxon>
        <taxon>Actinopterygii</taxon>
        <taxon>Neopterygii</taxon>
        <taxon>Teleostei</taxon>
        <taxon>Neoteleostei</taxon>
        <taxon>Acanthomorphata</taxon>
        <taxon>Ovalentaria</taxon>
        <taxon>Blenniimorphae</taxon>
        <taxon>Blenniiformes</taxon>
        <taxon>Blennioidei</taxon>
        <taxon>Blenniidae</taxon>
        <taxon>Salariinae</taxon>
        <taxon>Salarias</taxon>
    </lineage>
</organism>
<dbReference type="InterPro" id="IPR006612">
    <property type="entry name" value="THAP_Znf"/>
</dbReference>
<feature type="compositionally biased region" description="Basic and acidic residues" evidence="9">
    <location>
        <begin position="87"/>
        <end position="110"/>
    </location>
</feature>
<dbReference type="InterPro" id="IPR036236">
    <property type="entry name" value="Znf_C2H2_sf"/>
</dbReference>
<feature type="region of interest" description="Disordered" evidence="9">
    <location>
        <begin position="249"/>
        <end position="292"/>
    </location>
</feature>
<dbReference type="SMART" id="SM00980">
    <property type="entry name" value="THAP"/>
    <property type="match status" value="1"/>
</dbReference>
<evidence type="ECO:0000313" key="12">
    <source>
        <dbReference type="Ensembl" id="ENSSFAP00005046878.1"/>
    </source>
</evidence>
<sequence length="660" mass="74936">MCSVAGCNSFRRSAQRFKLPEDPEKRLEWVQFVLEVNGQRLKESSWTEISICSEHFKDDCFENTTAETGKARLKSGAVPSLSPESDAEVHQESHEATETSRCDQPERCESDSSLSKSETPDTDIFPESTELDNVPDYGQMLQKIVNIEMIKEKVTLLRMKGKYIVNENQLLQLFSSKCPSCDSKIKVERVVSGVLIILNQQCLQCDYKNQWHSQLNDRFTTAHQCVSPDPTNSSNNGVSEIVAVMDEESESVTEAEEWNGPSDADSSDGDWHPVENNESASENTGHDVPQHKHSQLCPDCGKFFRRRHNHTCEHKIKPFSCNICGKRCVSEVSLNCHSRIHDANYEHRCKYCHITFKTKVDKVAHEQIHVTQGKPYKCPDCSKWFATSRQRANHLEEHRGPIQLKCHVCGIQFARGCSLQRHLVVHTGEKPFKCPECQRGFNQASHLKSHMRLHTGERPYKCEHCDKSFNHNVSLKSHLTSYHSSSPAPQRKKKVLKERESDAVDAESDRNRTDMNSGLGNVNGGHETEQGMQSETMYGSRKKRSSIPSLRKPKSNTAEEEQSSNKNPTNIKQNKSKKKCHSDKCEDDLLESDAFFDSVEEEEDKSSEKVTASVRRSRGTTNASDRDSDFDPAEMKKAKRNNRQTPNGSKRKRGGKRKSD</sequence>
<dbReference type="SMART" id="SM00692">
    <property type="entry name" value="DM3"/>
    <property type="match status" value="1"/>
</dbReference>
<feature type="domain" description="C2H2-type" evidence="10">
    <location>
        <begin position="404"/>
        <end position="431"/>
    </location>
</feature>
<gene>
    <name evidence="12" type="primary">LOC115405944</name>
</gene>
<dbReference type="PANTHER" id="PTHR24388:SF53">
    <property type="entry name" value="CHORION TRANSCRIPTION FACTOR CF2-RELATED"/>
    <property type="match status" value="1"/>
</dbReference>
<feature type="domain" description="C2H2-type" evidence="10">
    <location>
        <begin position="376"/>
        <end position="403"/>
    </location>
</feature>
<feature type="domain" description="C2H2-type" evidence="10">
    <location>
        <begin position="460"/>
        <end position="488"/>
    </location>
</feature>
<accession>A0A672IY16</accession>
<dbReference type="SMART" id="SM00355">
    <property type="entry name" value="ZnF_C2H2"/>
    <property type="match status" value="6"/>
</dbReference>
<keyword evidence="13" id="KW-1185">Reference proteome</keyword>
<dbReference type="OrthoDB" id="8634051at2759"/>
<feature type="domain" description="C2H2-type" evidence="10">
    <location>
        <begin position="319"/>
        <end position="346"/>
    </location>
</feature>
<feature type="region of interest" description="Disordered" evidence="9">
    <location>
        <begin position="71"/>
        <end position="131"/>
    </location>
</feature>
<evidence type="ECO:0000256" key="9">
    <source>
        <dbReference type="SAM" id="MobiDB-lite"/>
    </source>
</evidence>
<evidence type="ECO:0000259" key="10">
    <source>
        <dbReference type="PROSITE" id="PS50157"/>
    </source>
</evidence>
<dbReference type="PROSITE" id="PS50157">
    <property type="entry name" value="ZINC_FINGER_C2H2_2"/>
    <property type="match status" value="5"/>
</dbReference>
<protein>
    <submittedName>
        <fullName evidence="12">Zinc finger protein 37-like</fullName>
    </submittedName>
</protein>
<dbReference type="Ensembl" id="ENSSFAT00005048469.1">
    <property type="protein sequence ID" value="ENSSFAP00005046878.1"/>
    <property type="gene ID" value="ENSSFAG00005022827.1"/>
</dbReference>
<evidence type="ECO:0000256" key="2">
    <source>
        <dbReference type="ARBA" id="ARBA00022737"/>
    </source>
</evidence>
<evidence type="ECO:0000256" key="1">
    <source>
        <dbReference type="ARBA" id="ARBA00022723"/>
    </source>
</evidence>
<reference evidence="12" key="2">
    <citation type="submission" date="2025-08" db="UniProtKB">
        <authorList>
            <consortium name="Ensembl"/>
        </authorList>
    </citation>
    <scope>IDENTIFICATION</scope>
</reference>
<feature type="domain" description="C2H2-type" evidence="10">
    <location>
        <begin position="432"/>
        <end position="459"/>
    </location>
</feature>
<dbReference type="GO" id="GO:0000981">
    <property type="term" value="F:DNA-binding transcription factor activity, RNA polymerase II-specific"/>
    <property type="evidence" value="ECO:0007669"/>
    <property type="project" value="TreeGrafter"/>
</dbReference>
<dbReference type="GO" id="GO:0000978">
    <property type="term" value="F:RNA polymerase II cis-regulatory region sequence-specific DNA binding"/>
    <property type="evidence" value="ECO:0007669"/>
    <property type="project" value="TreeGrafter"/>
</dbReference>
<dbReference type="InterPro" id="IPR050527">
    <property type="entry name" value="Snail/Krueppel_Znf"/>
</dbReference>
<dbReference type="PANTHER" id="PTHR24388">
    <property type="entry name" value="ZINC FINGER PROTEIN"/>
    <property type="match status" value="1"/>
</dbReference>
<dbReference type="InParanoid" id="A0A672IY16"/>
<dbReference type="Pfam" id="PF00096">
    <property type="entry name" value="zf-C2H2"/>
    <property type="match status" value="2"/>
</dbReference>
<evidence type="ECO:0000313" key="13">
    <source>
        <dbReference type="Proteomes" id="UP000472267"/>
    </source>
</evidence>
<evidence type="ECO:0000256" key="3">
    <source>
        <dbReference type="ARBA" id="ARBA00022771"/>
    </source>
</evidence>
<evidence type="ECO:0000256" key="5">
    <source>
        <dbReference type="ARBA" id="ARBA00023125"/>
    </source>
</evidence>
<dbReference type="PROSITE" id="PS50950">
    <property type="entry name" value="ZF_THAP"/>
    <property type="match status" value="1"/>
</dbReference>
<keyword evidence="6" id="KW-0539">Nucleus</keyword>
<feature type="region of interest" description="Disordered" evidence="9">
    <location>
        <begin position="596"/>
        <end position="660"/>
    </location>
</feature>
<reference evidence="12" key="1">
    <citation type="submission" date="2019-06" db="EMBL/GenBank/DDBJ databases">
        <authorList>
            <consortium name="Wellcome Sanger Institute Data Sharing"/>
        </authorList>
    </citation>
    <scope>NUCLEOTIDE SEQUENCE [LARGE SCALE GENOMIC DNA]</scope>
</reference>
<reference evidence="12" key="3">
    <citation type="submission" date="2025-09" db="UniProtKB">
        <authorList>
            <consortium name="Ensembl"/>
        </authorList>
    </citation>
    <scope>IDENTIFICATION</scope>
</reference>
<dbReference type="InterPro" id="IPR013087">
    <property type="entry name" value="Znf_C2H2_type"/>
</dbReference>
<evidence type="ECO:0000256" key="4">
    <source>
        <dbReference type="ARBA" id="ARBA00022833"/>
    </source>
</evidence>
<evidence type="ECO:0000256" key="7">
    <source>
        <dbReference type="PROSITE-ProRule" id="PRU00042"/>
    </source>
</evidence>
<feature type="compositionally biased region" description="Polar residues" evidence="9">
    <location>
        <begin position="479"/>
        <end position="488"/>
    </location>
</feature>
<dbReference type="GeneID" id="115405944"/>
<dbReference type="RefSeq" id="XP_029971614.1">
    <property type="nucleotide sequence ID" value="XM_030115754.1"/>
</dbReference>
<feature type="compositionally biased region" description="Polar residues" evidence="9">
    <location>
        <begin position="564"/>
        <end position="573"/>
    </location>
</feature>
<proteinExistence type="predicted"/>
<dbReference type="Gene3D" id="3.30.160.60">
    <property type="entry name" value="Classic Zinc Finger"/>
    <property type="match status" value="5"/>
</dbReference>
<feature type="compositionally biased region" description="Basic residues" evidence="9">
    <location>
        <begin position="649"/>
        <end position="660"/>
    </location>
</feature>
<keyword evidence="4" id="KW-0862">Zinc</keyword>
<feature type="compositionally biased region" description="Basic and acidic residues" evidence="9">
    <location>
        <begin position="624"/>
        <end position="636"/>
    </location>
</feature>
<dbReference type="SUPFAM" id="SSF57667">
    <property type="entry name" value="beta-beta-alpha zinc fingers"/>
    <property type="match status" value="3"/>
</dbReference>
<feature type="domain" description="THAP-type" evidence="11">
    <location>
        <begin position="1"/>
        <end position="82"/>
    </location>
</feature>
<dbReference type="FunFam" id="3.30.160.60:FF:000690">
    <property type="entry name" value="Zinc finger protein 354C"/>
    <property type="match status" value="1"/>
</dbReference>
<keyword evidence="1" id="KW-0479">Metal-binding</keyword>
<dbReference type="AlphaFoldDB" id="A0A672IY16"/>
<dbReference type="Proteomes" id="UP000472267">
    <property type="component" value="Chromosome 18"/>
</dbReference>
<dbReference type="FunFam" id="3.30.160.60:FF:002343">
    <property type="entry name" value="Zinc finger protein 33A"/>
    <property type="match status" value="1"/>
</dbReference>
<keyword evidence="2" id="KW-0677">Repeat</keyword>
<keyword evidence="3 7" id="KW-0863">Zinc-finger</keyword>
<dbReference type="OMA" id="ECHICAL"/>
<dbReference type="Pfam" id="PF05485">
    <property type="entry name" value="THAP"/>
    <property type="match status" value="1"/>
</dbReference>
<feature type="region of interest" description="Disordered" evidence="9">
    <location>
        <begin position="479"/>
        <end position="584"/>
    </location>
</feature>
<dbReference type="GO" id="GO:0008270">
    <property type="term" value="F:zinc ion binding"/>
    <property type="evidence" value="ECO:0007669"/>
    <property type="project" value="UniProtKB-KW"/>
</dbReference>
<evidence type="ECO:0000259" key="11">
    <source>
        <dbReference type="PROSITE" id="PS50950"/>
    </source>
</evidence>
<keyword evidence="5 8" id="KW-0238">DNA-binding</keyword>
<name>A0A672IY16_SALFA</name>
<evidence type="ECO:0000256" key="8">
    <source>
        <dbReference type="PROSITE-ProRule" id="PRU00309"/>
    </source>
</evidence>